<evidence type="ECO:0000313" key="3">
    <source>
        <dbReference type="Proteomes" id="UP000019489"/>
    </source>
</evidence>
<proteinExistence type="predicted"/>
<dbReference type="AlphaFoldDB" id="W9G9P6"/>
<feature type="compositionally biased region" description="Polar residues" evidence="1">
    <location>
        <begin position="186"/>
        <end position="201"/>
    </location>
</feature>
<name>W9G9P6_9MICO</name>
<evidence type="ECO:0000256" key="1">
    <source>
        <dbReference type="SAM" id="MobiDB-lite"/>
    </source>
</evidence>
<dbReference type="Pfam" id="PF13376">
    <property type="entry name" value="OmdA"/>
    <property type="match status" value="1"/>
</dbReference>
<reference evidence="2 3" key="1">
    <citation type="submission" date="2013-08" db="EMBL/GenBank/DDBJ databases">
        <title>Intrasporangium oryzae NRRL B-24470.</title>
        <authorList>
            <person name="Liu H."/>
            <person name="Wang G."/>
        </authorList>
    </citation>
    <scope>NUCLEOTIDE SEQUENCE [LARGE SCALE GENOMIC DNA]</scope>
    <source>
        <strain evidence="2 3">NRRL B-24470</strain>
    </source>
</reference>
<comment type="caution">
    <text evidence="2">The sequence shown here is derived from an EMBL/GenBank/DDBJ whole genome shotgun (WGS) entry which is preliminary data.</text>
</comment>
<dbReference type="STRING" id="1386089.N865_20375"/>
<evidence type="ECO:0008006" key="4">
    <source>
        <dbReference type="Google" id="ProtNLM"/>
    </source>
</evidence>
<dbReference type="EMBL" id="AWSA01000015">
    <property type="protein sequence ID" value="EWT01967.1"/>
    <property type="molecule type" value="Genomic_DNA"/>
</dbReference>
<dbReference type="eggNOG" id="COG4430">
    <property type="taxonomic scope" value="Bacteria"/>
</dbReference>
<dbReference type="OrthoDB" id="9796999at2"/>
<accession>W9G9P6</accession>
<sequence>MSERYLYLTVTSRAQWRGWLAAHGASEPGVWVTTWKKGSGQPHVSYDDIVDEAIAAGWVDSRPQRVDENRSGLLVTPRKPASRWSKKNKDRVERLLAAGLMRPEGLAVVEAAKASGTWNALDDVEALNEPDDLSAALDAEPVARAYFAAFPRSAKRAILEWISAAKTPETRAARIERAVGDASLNIRANQWRQPKGSQRTAPTPEGRSKRTE</sequence>
<protein>
    <recommendedName>
        <fullName evidence="4">Bacteriocin-protection protein</fullName>
    </recommendedName>
</protein>
<keyword evidence="3" id="KW-1185">Reference proteome</keyword>
<evidence type="ECO:0000313" key="2">
    <source>
        <dbReference type="EMBL" id="EWT01967.1"/>
    </source>
</evidence>
<dbReference type="Proteomes" id="UP000019489">
    <property type="component" value="Unassembled WGS sequence"/>
</dbReference>
<feature type="region of interest" description="Disordered" evidence="1">
    <location>
        <begin position="185"/>
        <end position="212"/>
    </location>
</feature>
<organism evidence="2 3">
    <name type="scientific">Intrasporangium oryzae NRRL B-24470</name>
    <dbReference type="NCBI Taxonomy" id="1386089"/>
    <lineage>
        <taxon>Bacteria</taxon>
        <taxon>Bacillati</taxon>
        <taxon>Actinomycetota</taxon>
        <taxon>Actinomycetes</taxon>
        <taxon>Micrococcales</taxon>
        <taxon>Intrasporangiaceae</taxon>
        <taxon>Intrasporangium</taxon>
    </lineage>
</organism>
<dbReference type="RefSeq" id="WP_051510371.1">
    <property type="nucleotide sequence ID" value="NZ_AWSA01000015.1"/>
</dbReference>
<gene>
    <name evidence="2" type="ORF">N865_20375</name>
</gene>